<dbReference type="OrthoDB" id="433124at2759"/>
<feature type="transmembrane region" description="Helical" evidence="7">
    <location>
        <begin position="117"/>
        <end position="143"/>
    </location>
</feature>
<evidence type="ECO:0000256" key="2">
    <source>
        <dbReference type="ARBA" id="ARBA00009096"/>
    </source>
</evidence>
<evidence type="ECO:0000313" key="10">
    <source>
        <dbReference type="Proteomes" id="UP000245946"/>
    </source>
</evidence>
<evidence type="ECO:0000256" key="5">
    <source>
        <dbReference type="ARBA" id="ARBA00022989"/>
    </source>
</evidence>
<evidence type="ECO:0000256" key="1">
    <source>
        <dbReference type="ARBA" id="ARBA00004477"/>
    </source>
</evidence>
<dbReference type="InterPro" id="IPR051987">
    <property type="entry name" value="Sigma-2_receptor-like"/>
</dbReference>
<feature type="transmembrane region" description="Helical" evidence="7">
    <location>
        <begin position="155"/>
        <end position="175"/>
    </location>
</feature>
<dbReference type="STRING" id="58919.A0A316ZD42"/>
<keyword evidence="5 7" id="KW-1133">Transmembrane helix</keyword>
<protein>
    <recommendedName>
        <fullName evidence="7">Efficient mitochondria targeting-associated protein 19</fullName>
    </recommendedName>
</protein>
<dbReference type="EMBL" id="KZ819289">
    <property type="protein sequence ID" value="PWN99236.1"/>
    <property type="molecule type" value="Genomic_DNA"/>
</dbReference>
<dbReference type="RefSeq" id="XP_025599515.1">
    <property type="nucleotide sequence ID" value="XM_025740874.1"/>
</dbReference>
<dbReference type="PROSITE" id="PS51751">
    <property type="entry name" value="EXPERA"/>
    <property type="match status" value="1"/>
</dbReference>
<keyword evidence="3 7" id="KW-0812">Transmembrane</keyword>
<dbReference type="PIRSF" id="PIRSF031032">
    <property type="entry name" value="TMP_97_prd"/>
    <property type="match status" value="1"/>
</dbReference>
<evidence type="ECO:0000256" key="3">
    <source>
        <dbReference type="ARBA" id="ARBA00022692"/>
    </source>
</evidence>
<dbReference type="PANTHER" id="PTHR31204">
    <property type="entry name" value="SIGMA INTRACELLULAR RECEPTOR 2"/>
    <property type="match status" value="1"/>
</dbReference>
<feature type="transmembrane region" description="Helical" evidence="7">
    <location>
        <begin position="28"/>
        <end position="44"/>
    </location>
</feature>
<sequence length="192" mass="20976">MASQGTARAASGLRTGLRRPLASRPLDILWIAFFALHLSASLLIDSQAFVPRRLVPAPLSRLLQQYLADSRDPLITAALRRDPSYAWFITALALELCVQCPAFAAGIWGLWKDDARVYPWLIAYAALATTTTLQCLVSVTLGADRSGLSAANMRALLSGYVPFVILPLGLGLDMIRRTARLLEQPSVRDKTL</sequence>
<dbReference type="AlphaFoldDB" id="A0A316ZD42"/>
<reference evidence="9 10" key="1">
    <citation type="journal article" date="2018" name="Mol. Biol. Evol.">
        <title>Broad Genomic Sampling Reveals a Smut Pathogenic Ancestry of the Fungal Clade Ustilaginomycotina.</title>
        <authorList>
            <person name="Kijpornyongpan T."/>
            <person name="Mondo S.J."/>
            <person name="Barry K."/>
            <person name="Sandor L."/>
            <person name="Lee J."/>
            <person name="Lipzen A."/>
            <person name="Pangilinan J."/>
            <person name="LaButti K."/>
            <person name="Hainaut M."/>
            <person name="Henrissat B."/>
            <person name="Grigoriev I.V."/>
            <person name="Spatafora J.W."/>
            <person name="Aime M.C."/>
        </authorList>
    </citation>
    <scope>NUCLEOTIDE SEQUENCE [LARGE SCALE GENOMIC DNA]</scope>
    <source>
        <strain evidence="9 10">MCA 4186</strain>
    </source>
</reference>
<dbReference type="GO" id="GO:0005789">
    <property type="term" value="C:endoplasmic reticulum membrane"/>
    <property type="evidence" value="ECO:0007669"/>
    <property type="project" value="UniProtKB-SubCell"/>
</dbReference>
<dbReference type="Pfam" id="PF05241">
    <property type="entry name" value="EBP"/>
    <property type="match status" value="1"/>
</dbReference>
<evidence type="ECO:0000256" key="4">
    <source>
        <dbReference type="ARBA" id="ARBA00022824"/>
    </source>
</evidence>
<organism evidence="9 10">
    <name type="scientific">Tilletiopsis washingtonensis</name>
    <dbReference type="NCBI Taxonomy" id="58919"/>
    <lineage>
        <taxon>Eukaryota</taxon>
        <taxon>Fungi</taxon>
        <taxon>Dikarya</taxon>
        <taxon>Basidiomycota</taxon>
        <taxon>Ustilaginomycotina</taxon>
        <taxon>Exobasidiomycetes</taxon>
        <taxon>Entylomatales</taxon>
        <taxon>Entylomatales incertae sedis</taxon>
        <taxon>Tilletiopsis</taxon>
    </lineage>
</organism>
<keyword evidence="10" id="KW-1185">Reference proteome</keyword>
<dbReference type="GeneID" id="37268418"/>
<proteinExistence type="inferred from homology"/>
<comment type="subcellular location">
    <subcellularLocation>
        <location evidence="1">Endoplasmic reticulum membrane</location>
        <topology evidence="1">Multi-pass membrane protein</topology>
    </subcellularLocation>
</comment>
<accession>A0A316ZD42</accession>
<keyword evidence="6 7" id="KW-0472">Membrane</keyword>
<dbReference type="InterPro" id="IPR016964">
    <property type="entry name" value="Sigma2_recept"/>
</dbReference>
<feature type="transmembrane region" description="Helical" evidence="7">
    <location>
        <begin position="85"/>
        <end position="111"/>
    </location>
</feature>
<evidence type="ECO:0000313" key="9">
    <source>
        <dbReference type="EMBL" id="PWN99236.1"/>
    </source>
</evidence>
<feature type="domain" description="EXPERA" evidence="8">
    <location>
        <begin position="26"/>
        <end position="171"/>
    </location>
</feature>
<name>A0A316ZD42_9BASI</name>
<dbReference type="Proteomes" id="UP000245946">
    <property type="component" value="Unassembled WGS sequence"/>
</dbReference>
<dbReference type="InterPro" id="IPR033118">
    <property type="entry name" value="EXPERA"/>
</dbReference>
<keyword evidence="4 7" id="KW-0256">Endoplasmic reticulum</keyword>
<evidence type="ECO:0000256" key="7">
    <source>
        <dbReference type="PIRNR" id="PIRNR031032"/>
    </source>
</evidence>
<dbReference type="PANTHER" id="PTHR31204:SF1">
    <property type="entry name" value="SIGMA INTRACELLULAR RECEPTOR 2"/>
    <property type="match status" value="1"/>
</dbReference>
<gene>
    <name evidence="9" type="ORF">FA09DRAFT_317361</name>
</gene>
<comment type="similarity">
    <text evidence="2">Belongs to the TMEM97/sigma-2 receptor family.</text>
</comment>
<evidence type="ECO:0000256" key="6">
    <source>
        <dbReference type="ARBA" id="ARBA00023136"/>
    </source>
</evidence>
<evidence type="ECO:0000259" key="8">
    <source>
        <dbReference type="PROSITE" id="PS51751"/>
    </source>
</evidence>